<accession>A0A4Y1MRE2</accession>
<sequence>MSVRQYPSYKDSGIPWLGDVPADWPIVRLKKIFSERDERSLKGEEVLLSVSAYTGVRPRSEIVDADDYLTRADSLAGYKIVNKDDLVVNIMLAWNRGLGVSEHEGIVSPAYCVFSPNTALDPTFANYVLRSNEYIAYYKAHSTGVIDSRLRIYPDKFLGLTCALPPRPEQLAIAAFLDRETGKIDALVAEQEWLIALLKEKRQAIISQAVTKGLDPNVPMKDSGVEWLGEVPAHWQVVPLMRLTQPDRPIMYGIVLPGPDVGEGVPILKGGNVKPSRMNLESMARTTPEIEAPFARARLRQGDLAYSIRGTISDCEIVPVELNNANITQDVARIAPRHDVDPRWLRFALLSEPVKESLACGSLGAAVRGINIFDLKRARIPTPPEAEREKIAEHLTYVISEFEHLSLEAERAITLLRERRSALISAAVTGKIDVRDHAATERAAAA</sequence>
<dbReference type="GO" id="GO:0009307">
    <property type="term" value="P:DNA restriction-modification system"/>
    <property type="evidence" value="ECO:0007669"/>
    <property type="project" value="UniProtKB-KW"/>
</dbReference>
<keyword evidence="2" id="KW-0238">DNA-binding</keyword>
<dbReference type="PANTHER" id="PTHR30408">
    <property type="entry name" value="TYPE-1 RESTRICTION ENZYME ECOKI SPECIFICITY PROTEIN"/>
    <property type="match status" value="1"/>
</dbReference>
<name>A0A4Y1MRE2_9PROT</name>
<gene>
    <name evidence="3" type="ORF">RADP37_04529</name>
</gene>
<dbReference type="Gene3D" id="1.10.287.1120">
    <property type="entry name" value="Bipartite methylase S protein"/>
    <property type="match status" value="1"/>
</dbReference>
<dbReference type="EMBL" id="CP025187">
    <property type="protein sequence ID" value="AWV20250.1"/>
    <property type="molecule type" value="Genomic_DNA"/>
</dbReference>
<dbReference type="InterPro" id="IPR052021">
    <property type="entry name" value="Type-I_RS_S_subunit"/>
</dbReference>
<dbReference type="GO" id="GO:0003677">
    <property type="term" value="F:DNA binding"/>
    <property type="evidence" value="ECO:0007669"/>
    <property type="project" value="UniProtKB-KW"/>
</dbReference>
<keyword evidence="1" id="KW-0680">Restriction system</keyword>
<dbReference type="RefSeq" id="WP_323874262.1">
    <property type="nucleotide sequence ID" value="NZ_CP025187.1"/>
</dbReference>
<organism evidence="3">
    <name type="scientific">Roseomonas mucosa</name>
    <dbReference type="NCBI Taxonomy" id="207340"/>
    <lineage>
        <taxon>Bacteria</taxon>
        <taxon>Pseudomonadati</taxon>
        <taxon>Pseudomonadota</taxon>
        <taxon>Alphaproteobacteria</taxon>
        <taxon>Acetobacterales</taxon>
        <taxon>Roseomonadaceae</taxon>
        <taxon>Roseomonas</taxon>
    </lineage>
</organism>
<dbReference type="AlphaFoldDB" id="A0A4Y1MRE2"/>
<evidence type="ECO:0000256" key="2">
    <source>
        <dbReference type="ARBA" id="ARBA00023125"/>
    </source>
</evidence>
<dbReference type="CDD" id="cd17256">
    <property type="entry name" value="RMtype1_S_EcoJA65PI-TRD1-CR1_like"/>
    <property type="match status" value="1"/>
</dbReference>
<evidence type="ECO:0000256" key="1">
    <source>
        <dbReference type="ARBA" id="ARBA00022747"/>
    </source>
</evidence>
<evidence type="ECO:0000313" key="3">
    <source>
        <dbReference type="EMBL" id="AWV20250.1"/>
    </source>
</evidence>
<reference evidence="3" key="1">
    <citation type="submission" date="2017-12" db="EMBL/GenBank/DDBJ databases">
        <authorList>
            <person name="Martens C."/>
            <person name="Dahlstrom E."/>
            <person name="Barbian K."/>
            <person name="Sykora L."/>
            <person name="Ricklefs S."/>
            <person name="Bruno D."/>
            <person name="Anzick I."/>
            <person name="Myles I."/>
            <person name="Datta S.K."/>
        </authorList>
    </citation>
    <scope>NUCLEOTIDE SEQUENCE</scope>
    <source>
        <strain evidence="3">AD2</strain>
        <plasmid evidence="3">p2-AD2</plasmid>
    </source>
</reference>
<dbReference type="Gene3D" id="3.90.220.20">
    <property type="entry name" value="DNA methylase specificity domains"/>
    <property type="match status" value="2"/>
</dbReference>
<geneLocation type="plasmid" evidence="3">
    <name>p2-AD2</name>
</geneLocation>
<protein>
    <submittedName>
        <fullName evidence="3">Type I restriction-modification system specificity subunit</fullName>
    </submittedName>
</protein>
<dbReference type="REBASE" id="371663">
    <property type="entry name" value="S.RmuAD2ORF4527P"/>
</dbReference>
<keyword evidence="3" id="KW-0614">Plasmid</keyword>
<dbReference type="InterPro" id="IPR044946">
    <property type="entry name" value="Restrct_endonuc_typeI_TRD_sf"/>
</dbReference>
<dbReference type="PANTHER" id="PTHR30408:SF12">
    <property type="entry name" value="TYPE I RESTRICTION ENZYME MJAVIII SPECIFICITY SUBUNIT"/>
    <property type="match status" value="1"/>
</dbReference>
<proteinExistence type="predicted"/>
<dbReference type="SUPFAM" id="SSF116734">
    <property type="entry name" value="DNA methylase specificity domain"/>
    <property type="match status" value="2"/>
</dbReference>